<evidence type="ECO:0000259" key="1">
    <source>
        <dbReference type="Pfam" id="PF25761"/>
    </source>
</evidence>
<proteinExistence type="predicted"/>
<dbReference type="AlphaFoldDB" id="A0A2I0WW68"/>
<dbReference type="InterPro" id="IPR057984">
    <property type="entry name" value="PATROL1_C"/>
</dbReference>
<evidence type="ECO:0000313" key="2">
    <source>
        <dbReference type="EMBL" id="PKU79902.1"/>
    </source>
</evidence>
<keyword evidence="3" id="KW-1185">Reference proteome</keyword>
<dbReference type="Proteomes" id="UP000233837">
    <property type="component" value="Unassembled WGS sequence"/>
</dbReference>
<gene>
    <name evidence="2" type="ORF">MA16_Dca012090</name>
</gene>
<organism evidence="2 3">
    <name type="scientific">Dendrobium catenatum</name>
    <dbReference type="NCBI Taxonomy" id="906689"/>
    <lineage>
        <taxon>Eukaryota</taxon>
        <taxon>Viridiplantae</taxon>
        <taxon>Streptophyta</taxon>
        <taxon>Embryophyta</taxon>
        <taxon>Tracheophyta</taxon>
        <taxon>Spermatophyta</taxon>
        <taxon>Magnoliopsida</taxon>
        <taxon>Liliopsida</taxon>
        <taxon>Asparagales</taxon>
        <taxon>Orchidaceae</taxon>
        <taxon>Epidendroideae</taxon>
        <taxon>Malaxideae</taxon>
        <taxon>Dendrobiinae</taxon>
        <taxon>Dendrobium</taxon>
    </lineage>
</organism>
<feature type="domain" description="PATROL1-like C-terminal" evidence="1">
    <location>
        <begin position="54"/>
        <end position="92"/>
    </location>
</feature>
<sequence>MTARDEKWCTIWPRGLNRSLRSIPPSLLHAVSDFVSYDVKISLFLRISDLNFVAGNRQTYMPFLPPLTRCNQDSKLTKLWKKAKPCTAGMETGQAVVGGGGPIAGTPSWRALRSEASGISRNGYGVVF</sequence>
<dbReference type="EMBL" id="KZ502407">
    <property type="protein sequence ID" value="PKU79902.1"/>
    <property type="molecule type" value="Genomic_DNA"/>
</dbReference>
<evidence type="ECO:0000313" key="3">
    <source>
        <dbReference type="Proteomes" id="UP000233837"/>
    </source>
</evidence>
<dbReference type="Pfam" id="PF25761">
    <property type="entry name" value="TPR_PATROL1"/>
    <property type="match status" value="1"/>
</dbReference>
<name>A0A2I0WW68_9ASPA</name>
<protein>
    <recommendedName>
        <fullName evidence="1">PATROL1-like C-terminal domain-containing protein</fullName>
    </recommendedName>
</protein>
<accession>A0A2I0WW68</accession>
<reference evidence="2 3" key="1">
    <citation type="journal article" date="2016" name="Sci. Rep.">
        <title>The Dendrobium catenatum Lindl. genome sequence provides insights into polysaccharide synthase, floral development and adaptive evolution.</title>
        <authorList>
            <person name="Zhang G.Q."/>
            <person name="Xu Q."/>
            <person name="Bian C."/>
            <person name="Tsai W.C."/>
            <person name="Yeh C.M."/>
            <person name="Liu K.W."/>
            <person name="Yoshida K."/>
            <person name="Zhang L.S."/>
            <person name="Chang S.B."/>
            <person name="Chen F."/>
            <person name="Shi Y."/>
            <person name="Su Y.Y."/>
            <person name="Zhang Y.Q."/>
            <person name="Chen L.J."/>
            <person name="Yin Y."/>
            <person name="Lin M."/>
            <person name="Huang H."/>
            <person name="Deng H."/>
            <person name="Wang Z.W."/>
            <person name="Zhu S.L."/>
            <person name="Zhao X."/>
            <person name="Deng C."/>
            <person name="Niu S.C."/>
            <person name="Huang J."/>
            <person name="Wang M."/>
            <person name="Liu G.H."/>
            <person name="Yang H.J."/>
            <person name="Xiao X.J."/>
            <person name="Hsiao Y.Y."/>
            <person name="Wu W.L."/>
            <person name="Chen Y.Y."/>
            <person name="Mitsuda N."/>
            <person name="Ohme-Takagi M."/>
            <person name="Luo Y.B."/>
            <person name="Van de Peer Y."/>
            <person name="Liu Z.J."/>
        </authorList>
    </citation>
    <scope>NUCLEOTIDE SEQUENCE [LARGE SCALE GENOMIC DNA]</scope>
    <source>
        <tissue evidence="2">The whole plant</tissue>
    </source>
</reference>
<reference evidence="2 3" key="2">
    <citation type="journal article" date="2017" name="Nature">
        <title>The Apostasia genome and the evolution of orchids.</title>
        <authorList>
            <person name="Zhang G.Q."/>
            <person name="Liu K.W."/>
            <person name="Li Z."/>
            <person name="Lohaus R."/>
            <person name="Hsiao Y.Y."/>
            <person name="Niu S.C."/>
            <person name="Wang J.Y."/>
            <person name="Lin Y.C."/>
            <person name="Xu Q."/>
            <person name="Chen L.J."/>
            <person name="Yoshida K."/>
            <person name="Fujiwara S."/>
            <person name="Wang Z.W."/>
            <person name="Zhang Y.Q."/>
            <person name="Mitsuda N."/>
            <person name="Wang M."/>
            <person name="Liu G.H."/>
            <person name="Pecoraro L."/>
            <person name="Huang H.X."/>
            <person name="Xiao X.J."/>
            <person name="Lin M."/>
            <person name="Wu X.Y."/>
            <person name="Wu W.L."/>
            <person name="Chen Y.Y."/>
            <person name="Chang S.B."/>
            <person name="Sakamoto S."/>
            <person name="Ohme-Takagi M."/>
            <person name="Yagi M."/>
            <person name="Zeng S.J."/>
            <person name="Shen C.Y."/>
            <person name="Yeh C.M."/>
            <person name="Luo Y.B."/>
            <person name="Tsai W.C."/>
            <person name="Van de Peer Y."/>
            <person name="Liu Z.J."/>
        </authorList>
    </citation>
    <scope>NUCLEOTIDE SEQUENCE [LARGE SCALE GENOMIC DNA]</scope>
    <source>
        <tissue evidence="2">The whole plant</tissue>
    </source>
</reference>
<dbReference type="STRING" id="906689.A0A2I0WW68"/>